<dbReference type="EMBL" id="QGUB01000003">
    <property type="protein sequence ID" value="PWW46770.1"/>
    <property type="molecule type" value="Genomic_DNA"/>
</dbReference>
<dbReference type="GO" id="GO:0016020">
    <property type="term" value="C:membrane"/>
    <property type="evidence" value="ECO:0007669"/>
    <property type="project" value="TreeGrafter"/>
</dbReference>
<evidence type="ECO:0000313" key="4">
    <source>
        <dbReference type="Proteomes" id="UP000246483"/>
    </source>
</evidence>
<gene>
    <name evidence="3" type="ORF">DFR36_10345</name>
</gene>
<accession>A0A317RG77</accession>
<evidence type="ECO:0008006" key="5">
    <source>
        <dbReference type="Google" id="ProtNLM"/>
    </source>
</evidence>
<dbReference type="SUPFAM" id="SSF51735">
    <property type="entry name" value="NAD(P)-binding Rossmann-fold domains"/>
    <property type="match status" value="1"/>
</dbReference>
<dbReference type="GO" id="GO:0016491">
    <property type="term" value="F:oxidoreductase activity"/>
    <property type="evidence" value="ECO:0007669"/>
    <property type="project" value="UniProtKB-KW"/>
</dbReference>
<organism evidence="3 4">
    <name type="scientific">Melaminivora alkalimesophila</name>
    <dbReference type="NCBI Taxonomy" id="1165852"/>
    <lineage>
        <taxon>Bacteria</taxon>
        <taxon>Pseudomonadati</taxon>
        <taxon>Pseudomonadota</taxon>
        <taxon>Betaproteobacteria</taxon>
        <taxon>Burkholderiales</taxon>
        <taxon>Comamonadaceae</taxon>
        <taxon>Melaminivora</taxon>
    </lineage>
</organism>
<keyword evidence="2" id="KW-0560">Oxidoreductase</keyword>
<comment type="similarity">
    <text evidence="1">Belongs to the short-chain dehydrogenases/reductases (SDR) family.</text>
</comment>
<dbReference type="OrthoDB" id="335726at2"/>
<dbReference type="InterPro" id="IPR036291">
    <property type="entry name" value="NAD(P)-bd_dom_sf"/>
</dbReference>
<evidence type="ECO:0000256" key="2">
    <source>
        <dbReference type="ARBA" id="ARBA00023002"/>
    </source>
</evidence>
<dbReference type="Gene3D" id="3.40.50.720">
    <property type="entry name" value="NAD(P)-binding Rossmann-like Domain"/>
    <property type="match status" value="1"/>
</dbReference>
<dbReference type="PRINTS" id="PR00081">
    <property type="entry name" value="GDHRDH"/>
</dbReference>
<keyword evidence="4" id="KW-1185">Reference proteome</keyword>
<dbReference type="InterPro" id="IPR002347">
    <property type="entry name" value="SDR_fam"/>
</dbReference>
<dbReference type="PANTHER" id="PTHR44196:SF3">
    <property type="entry name" value="SHORT CHAIN DEHYDROGENASE FAMILY PROTEIN"/>
    <property type="match status" value="1"/>
</dbReference>
<reference evidence="3 4" key="1">
    <citation type="submission" date="2018-05" db="EMBL/GenBank/DDBJ databases">
        <title>Genomic Encyclopedia of Type Strains, Phase IV (KMG-IV): sequencing the most valuable type-strain genomes for metagenomic binning, comparative biology and taxonomic classification.</title>
        <authorList>
            <person name="Goeker M."/>
        </authorList>
    </citation>
    <scope>NUCLEOTIDE SEQUENCE [LARGE SCALE GENOMIC DNA]</scope>
    <source>
        <strain evidence="3 4">DSM 26006</strain>
    </source>
</reference>
<evidence type="ECO:0000313" key="3">
    <source>
        <dbReference type="EMBL" id="PWW46770.1"/>
    </source>
</evidence>
<evidence type="ECO:0000256" key="1">
    <source>
        <dbReference type="ARBA" id="ARBA00006484"/>
    </source>
</evidence>
<dbReference type="PANTHER" id="PTHR44196">
    <property type="entry name" value="DEHYDROGENASE/REDUCTASE SDR FAMILY MEMBER 7B"/>
    <property type="match status" value="1"/>
</dbReference>
<protein>
    <recommendedName>
        <fullName evidence="5">Short-subunit dehydrogenase</fullName>
    </recommendedName>
</protein>
<dbReference type="CDD" id="cd05233">
    <property type="entry name" value="SDR_c"/>
    <property type="match status" value="1"/>
</dbReference>
<sequence>MPPKKIAIIGATSAMAEHCARLWLAQQPTAELTLVGRDLPRTQRVAADLQVRSPQARIHVVQASFSDPAAIDEVVTGICASGPLDIALIAHGALPEQAQCQNDLQACREALDINGISPVLYAEAFAKHMAQAQHGTIALIGSVAGDRGRQSNYVYGAAKGMVARYAQGLQHRFADSAVKVVLIKPGPTDTPMTAHLKGQGAKLAPVESVAKQIVDGTATGKPVVYAPKKWWLIMMIIRHLPGFIFNKMKI</sequence>
<dbReference type="RefSeq" id="WP_019373434.1">
    <property type="nucleotide sequence ID" value="NZ_ALEE01000269.1"/>
</dbReference>
<dbReference type="Proteomes" id="UP000246483">
    <property type="component" value="Unassembled WGS sequence"/>
</dbReference>
<comment type="caution">
    <text evidence="3">The sequence shown here is derived from an EMBL/GenBank/DDBJ whole genome shotgun (WGS) entry which is preliminary data.</text>
</comment>
<name>A0A317RG77_9BURK</name>
<proteinExistence type="inferred from homology"/>
<dbReference type="Pfam" id="PF00106">
    <property type="entry name" value="adh_short"/>
    <property type="match status" value="1"/>
</dbReference>
<dbReference type="AlphaFoldDB" id="A0A317RG77"/>